<keyword evidence="3" id="KW-0732">Signal</keyword>
<dbReference type="Proteomes" id="UP001162480">
    <property type="component" value="Chromosome 11"/>
</dbReference>
<dbReference type="InterPro" id="IPR057066">
    <property type="entry name" value="Ig_ILCR1"/>
</dbReference>
<dbReference type="Gene3D" id="3.40.50.11530">
    <property type="match status" value="1"/>
</dbReference>
<dbReference type="AlphaFoldDB" id="A0AA36FCJ9"/>
<evidence type="ECO:0000256" key="5">
    <source>
        <dbReference type="ARBA" id="ARBA00023136"/>
    </source>
</evidence>
<evidence type="ECO:0000256" key="3">
    <source>
        <dbReference type="ARBA" id="ARBA00022729"/>
    </source>
</evidence>
<reference evidence="12" key="1">
    <citation type="submission" date="2023-08" db="EMBL/GenBank/DDBJ databases">
        <authorList>
            <person name="Alioto T."/>
            <person name="Alioto T."/>
            <person name="Gomez Garrido J."/>
        </authorList>
    </citation>
    <scope>NUCLEOTIDE SEQUENCE</scope>
</reference>
<gene>
    <name evidence="12" type="ORF">OCTVUL_1B019244</name>
</gene>
<evidence type="ECO:0000256" key="4">
    <source>
        <dbReference type="ARBA" id="ARBA00022989"/>
    </source>
</evidence>
<keyword evidence="5 9" id="KW-0472">Membrane</keyword>
<feature type="transmembrane region" description="Helical" evidence="9">
    <location>
        <begin position="327"/>
        <end position="351"/>
    </location>
</feature>
<dbReference type="EMBL" id="OX597824">
    <property type="protein sequence ID" value="CAI9729818.1"/>
    <property type="molecule type" value="Genomic_DNA"/>
</dbReference>
<evidence type="ECO:0000256" key="9">
    <source>
        <dbReference type="SAM" id="Phobius"/>
    </source>
</evidence>
<feature type="compositionally biased region" description="Low complexity" evidence="8">
    <location>
        <begin position="279"/>
        <end position="298"/>
    </location>
</feature>
<keyword evidence="13" id="KW-1185">Reference proteome</keyword>
<feature type="compositionally biased region" description="Low complexity" evidence="8">
    <location>
        <begin position="307"/>
        <end position="317"/>
    </location>
</feature>
<evidence type="ECO:0000259" key="11">
    <source>
        <dbReference type="Pfam" id="PF23608"/>
    </source>
</evidence>
<evidence type="ECO:0000256" key="7">
    <source>
        <dbReference type="ARBA" id="ARBA00023180"/>
    </source>
</evidence>
<dbReference type="InterPro" id="IPR013568">
    <property type="entry name" value="SEFIR_dom"/>
</dbReference>
<dbReference type="Pfam" id="PF08357">
    <property type="entry name" value="SEFIR"/>
    <property type="match status" value="1"/>
</dbReference>
<dbReference type="GO" id="GO:0030368">
    <property type="term" value="F:interleukin-17 receptor activity"/>
    <property type="evidence" value="ECO:0007669"/>
    <property type="project" value="InterPro"/>
</dbReference>
<feature type="domain" description="ILCR1 Ig-like" evidence="11">
    <location>
        <begin position="73"/>
        <end position="169"/>
    </location>
</feature>
<dbReference type="InterPro" id="IPR039465">
    <property type="entry name" value="IL-17_rcpt-like"/>
</dbReference>
<keyword evidence="7" id="KW-0325">Glycoprotein</keyword>
<comment type="subcellular location">
    <subcellularLocation>
        <location evidence="1">Membrane</location>
        <topology evidence="1">Single-pass type I membrane protein</topology>
    </subcellularLocation>
</comment>
<keyword evidence="2 9" id="KW-0812">Transmembrane</keyword>
<name>A0AA36FCJ9_OCTVU</name>
<keyword evidence="4 9" id="KW-1133">Transmembrane helix</keyword>
<evidence type="ECO:0000256" key="6">
    <source>
        <dbReference type="ARBA" id="ARBA00023170"/>
    </source>
</evidence>
<keyword evidence="6" id="KW-0675">Receptor</keyword>
<evidence type="ECO:0000256" key="2">
    <source>
        <dbReference type="ARBA" id="ARBA00022692"/>
    </source>
</evidence>
<sequence length="647" mass="72923">MYLVQDKKKTALNIKTPPEIMDNVKRFVFIHVFIQQFVFSYILVSNQSGSPGARNIYKVSPCVSNKKNCYPYQWQSTIGVEVHRNHHSLLVQFTHAEQVTNFVNYTVMLQRDNYNTTETTNDTKVVFNDICNGNYVIYVKPFDPHESESKKCLCYKTEGRCKTCKATIKQIPISELDDSKCNETTKLITAKIISTPVSSPTVISTPVSSTPVISTPVISTPVISTSVISTPLSSTPVISTPVISTPVSSTPVISTSVISTPVISTSVISTPLSSTPVISTPVSSTPVSSTPVNESSSTKNSMFEKNSTTTARTTTTSTNKGIQQSEITWPVIGSLAALLMAFTFICFILLAKRESPTDKKILFLYSHDHQHHLDVGKAMATYLQHFKCHVLYPPLFAEEEIKQWLHKTVADCDFVLLLHSECIKRQSEPWASGLEYPQLRDNRNENVLMSILTMIRECPLLQLYHSKYISCRLEHLSEGYVLTEFPSVQNFVLTRDLKKLVYYIHRIPPNSVLKTLTLRFSDSSTSSLALQQAAQKAAEFEKNKMWFTQKYSYLVPRCGVLNDKCDCRSALNEEFDGTVDIPKLSLNSFHDVNFDDSMSTEYCYFNDIHSFSEMSLVSSELEMLNERNDQQDKNRYNVLPSLSEDTV</sequence>
<feature type="region of interest" description="Disordered" evidence="8">
    <location>
        <begin position="279"/>
        <end position="317"/>
    </location>
</feature>
<evidence type="ECO:0000256" key="1">
    <source>
        <dbReference type="ARBA" id="ARBA00004479"/>
    </source>
</evidence>
<evidence type="ECO:0008006" key="14">
    <source>
        <dbReference type="Google" id="ProtNLM"/>
    </source>
</evidence>
<evidence type="ECO:0000313" key="13">
    <source>
        <dbReference type="Proteomes" id="UP001162480"/>
    </source>
</evidence>
<evidence type="ECO:0000259" key="10">
    <source>
        <dbReference type="Pfam" id="PF08357"/>
    </source>
</evidence>
<dbReference type="PANTHER" id="PTHR15583">
    <property type="entry name" value="INTERLEUKIN-17 RECEPTOR"/>
    <property type="match status" value="1"/>
</dbReference>
<accession>A0AA36FCJ9</accession>
<dbReference type="PANTHER" id="PTHR15583:SF7">
    <property type="entry name" value="INTERLEUKIN CYTOKINE RECEPTOR-RELATED PROTEIN 2"/>
    <property type="match status" value="1"/>
</dbReference>
<dbReference type="GO" id="GO:0016020">
    <property type="term" value="C:membrane"/>
    <property type="evidence" value="ECO:0007669"/>
    <property type="project" value="UniProtKB-SubCell"/>
</dbReference>
<proteinExistence type="predicted"/>
<organism evidence="12 13">
    <name type="scientific">Octopus vulgaris</name>
    <name type="common">Common octopus</name>
    <dbReference type="NCBI Taxonomy" id="6645"/>
    <lineage>
        <taxon>Eukaryota</taxon>
        <taxon>Metazoa</taxon>
        <taxon>Spiralia</taxon>
        <taxon>Lophotrochozoa</taxon>
        <taxon>Mollusca</taxon>
        <taxon>Cephalopoda</taxon>
        <taxon>Coleoidea</taxon>
        <taxon>Octopodiformes</taxon>
        <taxon>Octopoda</taxon>
        <taxon>Incirrata</taxon>
        <taxon>Octopodidae</taxon>
        <taxon>Octopus</taxon>
    </lineage>
</organism>
<feature type="domain" description="SEFIR" evidence="10">
    <location>
        <begin position="359"/>
        <end position="501"/>
    </location>
</feature>
<dbReference type="Pfam" id="PF23608">
    <property type="entry name" value="Ig_ILCR1"/>
    <property type="match status" value="1"/>
</dbReference>
<evidence type="ECO:0000313" key="12">
    <source>
        <dbReference type="EMBL" id="CAI9729818.1"/>
    </source>
</evidence>
<evidence type="ECO:0000256" key="8">
    <source>
        <dbReference type="SAM" id="MobiDB-lite"/>
    </source>
</evidence>
<protein>
    <recommendedName>
        <fullName evidence="14">SEFIR domain-containing protein</fullName>
    </recommendedName>
</protein>